<comment type="caution">
    <text evidence="2">The sequence shown here is derived from an EMBL/GenBank/DDBJ whole genome shotgun (WGS) entry which is preliminary data.</text>
</comment>
<keyword evidence="3" id="KW-1185">Reference proteome</keyword>
<name>A0AAD3E0Z6_9CHLO</name>
<protein>
    <recommendedName>
        <fullName evidence="1">Peptidase M11 gametolysin domain-containing protein</fullName>
    </recommendedName>
</protein>
<reference evidence="2 3" key="1">
    <citation type="journal article" date="2021" name="Sci. Rep.">
        <title>Genome sequencing of the multicellular alga Astrephomene provides insights into convergent evolution of germ-soma differentiation.</title>
        <authorList>
            <person name="Yamashita S."/>
            <person name="Yamamoto K."/>
            <person name="Matsuzaki R."/>
            <person name="Suzuki S."/>
            <person name="Yamaguchi H."/>
            <person name="Hirooka S."/>
            <person name="Minakuchi Y."/>
            <person name="Miyagishima S."/>
            <person name="Kawachi M."/>
            <person name="Toyoda A."/>
            <person name="Nozaki H."/>
        </authorList>
    </citation>
    <scope>NUCLEOTIDE SEQUENCE [LARGE SCALE GENOMIC DNA]</scope>
    <source>
        <strain evidence="2 3">NIES-4017</strain>
    </source>
</reference>
<feature type="domain" description="Peptidase M11 gametolysin" evidence="1">
    <location>
        <begin position="475"/>
        <end position="613"/>
    </location>
</feature>
<evidence type="ECO:0000313" key="3">
    <source>
        <dbReference type="Proteomes" id="UP001054857"/>
    </source>
</evidence>
<evidence type="ECO:0000313" key="2">
    <source>
        <dbReference type="EMBL" id="GFR51629.1"/>
    </source>
</evidence>
<dbReference type="Proteomes" id="UP001054857">
    <property type="component" value="Unassembled WGS sequence"/>
</dbReference>
<sequence length="693" mass="70235">MAGNGCRELKPRRICSFAPVDWLGVLCLLHLSASLGRAQSIVSLQGKLVVLNEPRRGSHLAGRTTYHFRLPAPDATTNDWVLYSLRFAPGVALPEGAGGRAYLTGDIFQLSVDLDRSGPLPAGTPYQDSSDAAAAAAATAKGPAGTLYVKAWSYMPYSYGLANYLGSESASASSAAAVSYYLGGSDPLKLRMIVWVVSEVCGVEVAAGGTGAISGMTTEDVSELLFGPQRPSPASAPRYPPMTLARLWDACSYGSVRLKRPYIQVVNISLPCGGTRANGAAWRLPVAAAAGAAAAASEGGTEAGAAETEAEAGLNTTAGGCGANALWGMMEYASNFTREVLGLDPAPYLRRVLLLPYSAAAAAPASSSPPAASASLDGSSGGGVSLCPGWQQRGSLGCDAALGCDMWIKSDPSQLLQWLTTQLGASMGLQPATAPPHTALLTAAATSPAAAAAAFEPPAAPASTSAASAVRWLPSDPSCAMGSPGGGYRCFNAPNSLKLFFSQPARRLDSSNMSPGASISVQLPAAAAGRNNLLLLAPSEGPLLSPPAPGSTPLSPTSGQLTLFVQYRVPIGGDAGLAAAVRAKVVVHSLNASAGTAGGPMGRSPPSRLVAMITPGEVYRDTSARVVIRFLAALPPPAGDDGGVTGGGASLALCRYLWESEAAADGGAGCANGVDDDCDGLVDEDDPDCAPDV</sequence>
<accession>A0AAD3E0Z6</accession>
<organism evidence="2 3">
    <name type="scientific">Astrephomene gubernaculifera</name>
    <dbReference type="NCBI Taxonomy" id="47775"/>
    <lineage>
        <taxon>Eukaryota</taxon>
        <taxon>Viridiplantae</taxon>
        <taxon>Chlorophyta</taxon>
        <taxon>core chlorophytes</taxon>
        <taxon>Chlorophyceae</taxon>
        <taxon>CS clade</taxon>
        <taxon>Chlamydomonadales</taxon>
        <taxon>Astrephomenaceae</taxon>
        <taxon>Astrephomene</taxon>
    </lineage>
</organism>
<dbReference type="Pfam" id="PF05548">
    <property type="entry name" value="Peptidase_M11"/>
    <property type="match status" value="1"/>
</dbReference>
<dbReference type="EMBL" id="BMAR01000052">
    <property type="protein sequence ID" value="GFR51629.1"/>
    <property type="molecule type" value="Genomic_DNA"/>
</dbReference>
<dbReference type="AlphaFoldDB" id="A0AAD3E0Z6"/>
<dbReference type="InterPro" id="IPR008752">
    <property type="entry name" value="Peptidase_M11"/>
</dbReference>
<evidence type="ECO:0000259" key="1">
    <source>
        <dbReference type="Pfam" id="PF05548"/>
    </source>
</evidence>
<gene>
    <name evidence="2" type="ORF">Agub_g14056</name>
</gene>
<proteinExistence type="predicted"/>